<dbReference type="Proteomes" id="UP000663881">
    <property type="component" value="Unassembled WGS sequence"/>
</dbReference>
<evidence type="ECO:0000256" key="1">
    <source>
        <dbReference type="SAM" id="Coils"/>
    </source>
</evidence>
<evidence type="ECO:0000313" key="2">
    <source>
        <dbReference type="EMBL" id="CAF3953669.1"/>
    </source>
</evidence>
<keyword evidence="1" id="KW-0175">Coiled coil</keyword>
<dbReference type="EMBL" id="CAJOAY010002451">
    <property type="protein sequence ID" value="CAF3953669.1"/>
    <property type="molecule type" value="Genomic_DNA"/>
</dbReference>
<evidence type="ECO:0000313" key="3">
    <source>
        <dbReference type="Proteomes" id="UP000663881"/>
    </source>
</evidence>
<name>A0A819KRN3_9BILA</name>
<comment type="caution">
    <text evidence="2">The sequence shown here is derived from an EMBL/GenBank/DDBJ whole genome shotgun (WGS) entry which is preliminary data.</text>
</comment>
<organism evidence="2 3">
    <name type="scientific">Adineta steineri</name>
    <dbReference type="NCBI Taxonomy" id="433720"/>
    <lineage>
        <taxon>Eukaryota</taxon>
        <taxon>Metazoa</taxon>
        <taxon>Spiralia</taxon>
        <taxon>Gnathifera</taxon>
        <taxon>Rotifera</taxon>
        <taxon>Eurotatoria</taxon>
        <taxon>Bdelloidea</taxon>
        <taxon>Adinetida</taxon>
        <taxon>Adinetidae</taxon>
        <taxon>Adineta</taxon>
    </lineage>
</organism>
<feature type="coiled-coil region" evidence="1">
    <location>
        <begin position="35"/>
        <end position="90"/>
    </location>
</feature>
<gene>
    <name evidence="2" type="ORF">OKA104_LOCUS27115</name>
</gene>
<dbReference type="AlphaFoldDB" id="A0A819KRN3"/>
<proteinExistence type="predicted"/>
<accession>A0A819KRN3</accession>
<protein>
    <submittedName>
        <fullName evidence="2">Uncharacterized protein</fullName>
    </submittedName>
</protein>
<feature type="coiled-coil region" evidence="1">
    <location>
        <begin position="140"/>
        <end position="167"/>
    </location>
</feature>
<sequence length="232" mass="27165">MVDLKQMNGEKHYNRYFTSETNTTEDSIIVSLSSLAEQKREKQQTEREIHTLTRDIEKQRLTLDEKQREKDALDADVNEEKSELSAKQAQQLARDAQLHTVEDQLVANRQAIRTIERKMHDTEQKICRQNALLQEIKCFCDHAKAQLNNTQLELNRFTQQLEDKTNIYDKKKEIADNLITQYEKHRTSQLAVDQELSQLSSTLQSYRAKIAGTQRNMHTTNQYVEARKTIVD</sequence>
<reference evidence="2" key="1">
    <citation type="submission" date="2021-02" db="EMBL/GenBank/DDBJ databases">
        <authorList>
            <person name="Nowell W R."/>
        </authorList>
    </citation>
    <scope>NUCLEOTIDE SEQUENCE</scope>
</reference>